<dbReference type="EMBL" id="CP041165">
    <property type="protein sequence ID" value="QOP40626.1"/>
    <property type="molecule type" value="Genomic_DNA"/>
</dbReference>
<dbReference type="AlphaFoldDB" id="A0A7M1AT99"/>
<evidence type="ECO:0008006" key="3">
    <source>
        <dbReference type="Google" id="ProtNLM"/>
    </source>
</evidence>
<organism evidence="1 2">
    <name type="scientific">Sulfurimonas marina</name>
    <dbReference type="NCBI Taxonomy" id="2590551"/>
    <lineage>
        <taxon>Bacteria</taxon>
        <taxon>Pseudomonadati</taxon>
        <taxon>Campylobacterota</taxon>
        <taxon>Epsilonproteobacteria</taxon>
        <taxon>Campylobacterales</taxon>
        <taxon>Sulfurimonadaceae</taxon>
        <taxon>Sulfurimonas</taxon>
    </lineage>
</organism>
<protein>
    <recommendedName>
        <fullName evidence="3">DUF2075 domain-containing protein</fullName>
    </recommendedName>
</protein>
<evidence type="ECO:0000313" key="2">
    <source>
        <dbReference type="Proteomes" id="UP000593910"/>
    </source>
</evidence>
<reference evidence="1 2" key="1">
    <citation type="submission" date="2019-06" db="EMBL/GenBank/DDBJ databases">
        <title>Sulfurimonas gotlandica sp. nov., a chemoautotrophic and psychrotolerant epsilonproteobacterium isolated from a pelagic redoxcline, and an emended description of the genus Sulfurimonas.</title>
        <authorList>
            <person name="Wang S."/>
            <person name="Jiang L."/>
            <person name="Shao Z."/>
        </authorList>
    </citation>
    <scope>NUCLEOTIDE SEQUENCE [LARGE SCALE GENOMIC DNA]</scope>
    <source>
        <strain evidence="1 2">B2</strain>
    </source>
</reference>
<keyword evidence="2" id="KW-1185">Reference proteome</keyword>
<sequence length="501" mass="58186">MNFNLFSLFQKNKSDLVVPDTILVKRIKSLAKNSDLKVFSNVDIYLHKQSYNIELMLFDETRGLYLFEIKKWSFDDLKNSVIEKAQNQEHASNTLAFDKTQELIKRKFNEINHTDGPKIYNYLLMENLSADEYEHLDDSFKTLLPKEKIIFSDSQTSDIFKKLESEEKVPLGERSRDGLETLLTQYSKLEEDGSFTLCSDQEIEFLNTPLNNFSNLSVNFQSGQTSLLLLKAIMEVFKKKHQKVIIIKATTLARDIAYKKLLDIIEHGIIEFDMNAIELLTPLELLNKHLHKLKKPMINELSEVDTTLLKKSFQIADLIICDNANLLNEQFINYLKNIQKGKTALFVNLSDEQLATQFALPSDEEQTKEYHFLQTYPLAKTMQLVQKLLQENSPNDILIVSNSQNQQKLKEDLEYFIEHNALDIEGGKTLLEQNLEELRLATYNDMFELSTKHIILLDLCEYNEKQIEYAFNLATNSAYILYDDSCSIIELLKEKYESSQE</sequence>
<accession>A0A7M1AT99</accession>
<dbReference type="Proteomes" id="UP000593910">
    <property type="component" value="Chromosome"/>
</dbReference>
<name>A0A7M1AT99_9BACT</name>
<evidence type="ECO:0000313" key="1">
    <source>
        <dbReference type="EMBL" id="QOP40626.1"/>
    </source>
</evidence>
<dbReference type="RefSeq" id="WP_193114047.1">
    <property type="nucleotide sequence ID" value="NZ_CP041165.1"/>
</dbReference>
<proteinExistence type="predicted"/>
<gene>
    <name evidence="1" type="ORF">FJR03_02255</name>
</gene>
<dbReference type="KEGG" id="smax:FJR03_02255"/>